<organism evidence="2 3">
    <name type="scientific">Spinacia oleracea</name>
    <name type="common">Spinach</name>
    <dbReference type="NCBI Taxonomy" id="3562"/>
    <lineage>
        <taxon>Eukaryota</taxon>
        <taxon>Viridiplantae</taxon>
        <taxon>Streptophyta</taxon>
        <taxon>Embryophyta</taxon>
        <taxon>Tracheophyta</taxon>
        <taxon>Spermatophyta</taxon>
        <taxon>Magnoliopsida</taxon>
        <taxon>eudicotyledons</taxon>
        <taxon>Gunneridae</taxon>
        <taxon>Pentapetalae</taxon>
        <taxon>Caryophyllales</taxon>
        <taxon>Chenopodiaceae</taxon>
        <taxon>Chenopodioideae</taxon>
        <taxon>Anserineae</taxon>
        <taxon>Spinacia</taxon>
    </lineage>
</organism>
<dbReference type="KEGG" id="soe:110798855"/>
<dbReference type="PANTHER" id="PTHR31900">
    <property type="entry name" value="F-BOX/RNI SUPERFAMILY PROTEIN-RELATED"/>
    <property type="match status" value="1"/>
</dbReference>
<dbReference type="Proteomes" id="UP000813463">
    <property type="component" value="Chromosome 5"/>
</dbReference>
<reference evidence="3" key="2">
    <citation type="submission" date="2025-08" db="UniProtKB">
        <authorList>
            <consortium name="RefSeq"/>
        </authorList>
    </citation>
    <scope>IDENTIFICATION</scope>
    <source>
        <tissue evidence="3">Leaf</tissue>
    </source>
</reference>
<proteinExistence type="predicted"/>
<sequence>MKFRAKIQDVEFHAETYNISQLMELPECLYVTQSLKKLHLGIPCVNLWNATGFLALKELRLHGLSSDIPQIISPDFFSKCPALENLSFSDCRLCFLVLTISAPMLKKLEIFNSSFDQVVVSSPLLTSFNFEGSDPINLFMDDKCMLEEVDINVKADGRDEENKATQLLGMLKELANAKYVVVSLDTLKVLSAARNRLKSEPSPFPFLKALKLKTDWSMTRDGWDFLLKDSASEVETSIQLPFPLPRLTRKRFRTF</sequence>
<protein>
    <submittedName>
        <fullName evidence="3">F-box/LRR-repeat protein At3g28410</fullName>
    </submittedName>
</protein>
<dbReference type="InterPro" id="IPR032675">
    <property type="entry name" value="LRR_dom_sf"/>
</dbReference>
<gene>
    <name evidence="3" type="primary">LOC110798855</name>
</gene>
<accession>A0A9R0K5Z6</accession>
<dbReference type="Pfam" id="PF24758">
    <property type="entry name" value="LRR_At5g56370"/>
    <property type="match status" value="1"/>
</dbReference>
<dbReference type="GeneID" id="110798855"/>
<evidence type="ECO:0000313" key="3">
    <source>
        <dbReference type="RefSeq" id="XP_021859749.2"/>
    </source>
</evidence>
<evidence type="ECO:0000313" key="2">
    <source>
        <dbReference type="Proteomes" id="UP000813463"/>
    </source>
</evidence>
<dbReference type="Gene3D" id="3.80.10.10">
    <property type="entry name" value="Ribonuclease Inhibitor"/>
    <property type="match status" value="1"/>
</dbReference>
<name>A0A9R0K5Z6_SPIOL</name>
<reference evidence="2" key="1">
    <citation type="journal article" date="2021" name="Nat. Commun.">
        <title>Genomic analyses provide insights into spinach domestication and the genetic basis of agronomic traits.</title>
        <authorList>
            <person name="Cai X."/>
            <person name="Sun X."/>
            <person name="Xu C."/>
            <person name="Sun H."/>
            <person name="Wang X."/>
            <person name="Ge C."/>
            <person name="Zhang Z."/>
            <person name="Wang Q."/>
            <person name="Fei Z."/>
            <person name="Jiao C."/>
            <person name="Wang Q."/>
        </authorList>
    </citation>
    <scope>NUCLEOTIDE SEQUENCE [LARGE SCALE GENOMIC DNA]</scope>
    <source>
        <strain evidence="2">cv. Varoflay</strain>
    </source>
</reference>
<dbReference type="InterPro" id="IPR055411">
    <property type="entry name" value="LRR_FXL15/At3g58940/PEG3-like"/>
</dbReference>
<dbReference type="SUPFAM" id="SSF52047">
    <property type="entry name" value="RNI-like"/>
    <property type="match status" value="1"/>
</dbReference>
<dbReference type="InterPro" id="IPR050232">
    <property type="entry name" value="FBL13/AtMIF1-like"/>
</dbReference>
<dbReference type="RefSeq" id="XP_021859749.2">
    <property type="nucleotide sequence ID" value="XM_022004057.2"/>
</dbReference>
<evidence type="ECO:0000259" key="1">
    <source>
        <dbReference type="Pfam" id="PF24758"/>
    </source>
</evidence>
<feature type="domain" description="F-box/LRR-repeat protein 15/At3g58940/PEG3-like LRR" evidence="1">
    <location>
        <begin position="5"/>
        <end position="127"/>
    </location>
</feature>
<dbReference type="AlphaFoldDB" id="A0A9R0K5Z6"/>
<keyword evidence="2" id="KW-1185">Reference proteome</keyword>
<dbReference type="PANTHER" id="PTHR31900:SF30">
    <property type="entry name" value="SUPERFAMILY PROTEIN, PUTATIVE-RELATED"/>
    <property type="match status" value="1"/>
</dbReference>